<dbReference type="GO" id="GO:0005737">
    <property type="term" value="C:cytoplasm"/>
    <property type="evidence" value="ECO:0007669"/>
    <property type="project" value="UniProtKB-SubCell"/>
</dbReference>
<dbReference type="OMA" id="KLMSMPR"/>
<evidence type="ECO:0000313" key="9">
    <source>
        <dbReference type="EMBL" id="EZA52027.1"/>
    </source>
</evidence>
<accession>A0A026W7E7</accession>
<dbReference type="InterPro" id="IPR011082">
    <property type="entry name" value="Exosome-assoc_fac/DNA_repair"/>
</dbReference>
<dbReference type="GO" id="GO:0000178">
    <property type="term" value="C:exosome (RNase complex)"/>
    <property type="evidence" value="ECO:0007669"/>
    <property type="project" value="TreeGrafter"/>
</dbReference>
<feature type="compositionally biased region" description="Basic and acidic residues" evidence="8">
    <location>
        <begin position="129"/>
        <end position="143"/>
    </location>
</feature>
<evidence type="ECO:0000256" key="3">
    <source>
        <dbReference type="ARBA" id="ARBA00015212"/>
    </source>
</evidence>
<comment type="subunit">
    <text evidence="7">Monomer and homodimer.</text>
</comment>
<keyword evidence="7" id="KW-0963">Cytoplasm</keyword>
<organism evidence="9 11">
    <name type="scientific">Ooceraea biroi</name>
    <name type="common">Clonal raider ant</name>
    <name type="synonym">Cerapachys biroi</name>
    <dbReference type="NCBI Taxonomy" id="2015173"/>
    <lineage>
        <taxon>Eukaryota</taxon>
        <taxon>Metazoa</taxon>
        <taxon>Ecdysozoa</taxon>
        <taxon>Arthropoda</taxon>
        <taxon>Hexapoda</taxon>
        <taxon>Insecta</taxon>
        <taxon>Pterygota</taxon>
        <taxon>Neoptera</taxon>
        <taxon>Endopterygota</taxon>
        <taxon>Hymenoptera</taxon>
        <taxon>Apocrita</taxon>
        <taxon>Aculeata</taxon>
        <taxon>Formicoidea</taxon>
        <taxon>Formicidae</taxon>
        <taxon>Dorylinae</taxon>
        <taxon>Ooceraea</taxon>
    </lineage>
</organism>
<keyword evidence="7" id="KW-0238">DNA-binding</keyword>
<dbReference type="EMBL" id="KK107356">
    <property type="protein sequence ID" value="EZA52027.1"/>
    <property type="molecule type" value="Genomic_DNA"/>
</dbReference>
<evidence type="ECO:0000256" key="1">
    <source>
        <dbReference type="ARBA" id="ARBA00004123"/>
    </source>
</evidence>
<dbReference type="STRING" id="2015173.A0A026W7E7"/>
<reference evidence="10" key="2">
    <citation type="journal article" date="2018" name="Genome Res.">
        <title>The genomic architecture and molecular evolution of ant odorant receptors.</title>
        <authorList>
            <person name="McKenzie S.K."/>
            <person name="Kronauer D.J.C."/>
        </authorList>
    </citation>
    <scope>NUCLEOTIDE SEQUENCE [LARGE SCALE GENOMIC DNA]</scope>
    <source>
        <strain evidence="10">Clonal line C1</strain>
    </source>
</reference>
<evidence type="ECO:0000256" key="2">
    <source>
        <dbReference type="ARBA" id="ARBA00009154"/>
    </source>
</evidence>
<name>A0A026W7E7_OOCBI</name>
<gene>
    <name evidence="10" type="ORF">DMN91_009667</name>
    <name evidence="9" type="ORF">X777_09048</name>
</gene>
<keyword evidence="5 7" id="KW-0694">RNA-binding</keyword>
<evidence type="ECO:0000256" key="5">
    <source>
        <dbReference type="ARBA" id="ARBA00022884"/>
    </source>
</evidence>
<evidence type="ECO:0000313" key="10">
    <source>
        <dbReference type="EMBL" id="RLU17432.1"/>
    </source>
</evidence>
<dbReference type="Proteomes" id="UP000053097">
    <property type="component" value="Unassembled WGS sequence"/>
</dbReference>
<evidence type="ECO:0000256" key="7">
    <source>
        <dbReference type="RuleBase" id="RU368003"/>
    </source>
</evidence>
<dbReference type="GO" id="GO:0005730">
    <property type="term" value="C:nucleolus"/>
    <property type="evidence" value="ECO:0007669"/>
    <property type="project" value="UniProtKB-SubCell"/>
</dbReference>
<dbReference type="GO" id="GO:0000460">
    <property type="term" value="P:maturation of 5.8S rRNA"/>
    <property type="evidence" value="ECO:0007669"/>
    <property type="project" value="TreeGrafter"/>
</dbReference>
<dbReference type="GO" id="GO:0010468">
    <property type="term" value="P:regulation of gene expression"/>
    <property type="evidence" value="ECO:0007669"/>
    <property type="project" value="TreeGrafter"/>
</dbReference>
<evidence type="ECO:0000313" key="11">
    <source>
        <dbReference type="Proteomes" id="UP000053097"/>
    </source>
</evidence>
<dbReference type="EMBL" id="QOIP01000010">
    <property type="protein sequence ID" value="RLU17432.1"/>
    <property type="molecule type" value="Genomic_DNA"/>
</dbReference>
<feature type="region of interest" description="Disordered" evidence="8">
    <location>
        <begin position="118"/>
        <end position="143"/>
    </location>
</feature>
<protein>
    <recommendedName>
        <fullName evidence="3 7">Nuclear nucleic acid-binding protein C1D</fullName>
    </recommendedName>
</protein>
<sequence>MNADFEELSHDANVIAKLQQFHEAAFKIQDMIELVNNPQLYDKLSNADKIKYNLLLSYSLNSIFWMYLRAEGVDPSNHRIRAENERLKKAMIRAKQISDRITLMPRVDKNAAKRFVRNGLWDPKQKKHKGEEKIEKSEEPPPT</sequence>
<dbReference type="PANTHER" id="PTHR15341">
    <property type="entry name" value="SUN-COR STEROID HORMONE RECEPTOR CO-REPRESSOR"/>
    <property type="match status" value="1"/>
</dbReference>
<comment type="subcellular location">
    <subcellularLocation>
        <location evidence="7">Cytoplasm</location>
    </subcellularLocation>
    <subcellularLocation>
        <location evidence="7">Nucleus</location>
        <location evidence="7">Nucleolus</location>
    </subcellularLocation>
    <subcellularLocation>
        <location evidence="1 7">Nucleus</location>
    </subcellularLocation>
</comment>
<dbReference type="GO" id="GO:0003723">
    <property type="term" value="F:RNA binding"/>
    <property type="evidence" value="ECO:0007669"/>
    <property type="project" value="UniProtKB-UniRule"/>
</dbReference>
<dbReference type="AlphaFoldDB" id="A0A026W7E7"/>
<reference evidence="9 11" key="1">
    <citation type="journal article" date="2014" name="Curr. Biol.">
        <title>The genome of the clonal raider ant Cerapachys biroi.</title>
        <authorList>
            <person name="Oxley P.R."/>
            <person name="Ji L."/>
            <person name="Fetter-Pruneda I."/>
            <person name="McKenzie S.K."/>
            <person name="Li C."/>
            <person name="Hu H."/>
            <person name="Zhang G."/>
            <person name="Kronauer D.J."/>
        </authorList>
    </citation>
    <scope>NUCLEOTIDE SEQUENCE [LARGE SCALE GENOMIC DNA]</scope>
</reference>
<dbReference type="Pfam" id="PF04000">
    <property type="entry name" value="Sas10_Utp3"/>
    <property type="match status" value="1"/>
</dbReference>
<keyword evidence="4 7" id="KW-0698">rRNA processing</keyword>
<dbReference type="Proteomes" id="UP000279307">
    <property type="component" value="Chromosome 10"/>
</dbReference>
<comment type="function">
    <text evidence="7">Plays a role in the recruitment of the exosome to pre-rRNA to mediate the 3'-5' end processing of the 5.8S rRNA.</text>
</comment>
<reference evidence="10" key="3">
    <citation type="submission" date="2018-07" db="EMBL/GenBank/DDBJ databases">
        <authorList>
            <person name="Mckenzie S.K."/>
            <person name="Kronauer D.J.C."/>
        </authorList>
    </citation>
    <scope>NUCLEOTIDE SEQUENCE</scope>
    <source>
        <strain evidence="10">Clonal line C1</strain>
    </source>
</reference>
<keyword evidence="11" id="KW-1185">Reference proteome</keyword>
<evidence type="ECO:0000256" key="8">
    <source>
        <dbReference type="SAM" id="MobiDB-lite"/>
    </source>
</evidence>
<dbReference type="OrthoDB" id="1421013at2759"/>
<evidence type="ECO:0000256" key="4">
    <source>
        <dbReference type="ARBA" id="ARBA00022552"/>
    </source>
</evidence>
<dbReference type="PANTHER" id="PTHR15341:SF3">
    <property type="entry name" value="NUCLEAR NUCLEIC ACID-BINDING PROTEIN C1D"/>
    <property type="match status" value="1"/>
</dbReference>
<comment type="similarity">
    <text evidence="2 7">Belongs to the C1D family.</text>
</comment>
<evidence type="ECO:0000256" key="6">
    <source>
        <dbReference type="ARBA" id="ARBA00023242"/>
    </source>
</evidence>
<dbReference type="InterPro" id="IPR007146">
    <property type="entry name" value="Sas10/Utp3/C1D"/>
</dbReference>
<dbReference type="GO" id="GO:0003677">
    <property type="term" value="F:DNA binding"/>
    <property type="evidence" value="ECO:0007669"/>
    <property type="project" value="UniProtKB-KW"/>
</dbReference>
<keyword evidence="6 7" id="KW-0539">Nucleus</keyword>
<proteinExistence type="inferred from homology"/>